<keyword evidence="2" id="KW-1133">Transmembrane helix</keyword>
<feature type="compositionally biased region" description="Basic and acidic residues" evidence="1">
    <location>
        <begin position="140"/>
        <end position="158"/>
    </location>
</feature>
<keyword evidence="2" id="KW-0812">Transmembrane</keyword>
<feature type="transmembrane region" description="Helical" evidence="2">
    <location>
        <begin position="56"/>
        <end position="77"/>
    </location>
</feature>
<comment type="caution">
    <text evidence="3">The sequence shown here is derived from an EMBL/GenBank/DDBJ whole genome shotgun (WGS) entry which is preliminary data.</text>
</comment>
<feature type="transmembrane region" description="Helical" evidence="2">
    <location>
        <begin position="89"/>
        <end position="109"/>
    </location>
</feature>
<evidence type="ECO:0000256" key="2">
    <source>
        <dbReference type="SAM" id="Phobius"/>
    </source>
</evidence>
<gene>
    <name evidence="3" type="ORF">ACFQ4H_23980</name>
</gene>
<dbReference type="InterPro" id="IPR009937">
    <property type="entry name" value="Phage_holin_3_6"/>
</dbReference>
<dbReference type="Pfam" id="PF07332">
    <property type="entry name" value="Phage_holin_3_6"/>
    <property type="match status" value="1"/>
</dbReference>
<evidence type="ECO:0000313" key="3">
    <source>
        <dbReference type="EMBL" id="MFD1324150.1"/>
    </source>
</evidence>
<feature type="region of interest" description="Disordered" evidence="1">
    <location>
        <begin position="127"/>
        <end position="158"/>
    </location>
</feature>
<protein>
    <submittedName>
        <fullName evidence="3">Phage holin family protein</fullName>
    </submittedName>
</protein>
<dbReference type="Proteomes" id="UP001597260">
    <property type="component" value="Unassembled WGS sequence"/>
</dbReference>
<name>A0ABW3YK70_9ACTN</name>
<evidence type="ECO:0000256" key="1">
    <source>
        <dbReference type="SAM" id="MobiDB-lite"/>
    </source>
</evidence>
<keyword evidence="4" id="KW-1185">Reference proteome</keyword>
<reference evidence="4" key="1">
    <citation type="journal article" date="2019" name="Int. J. Syst. Evol. Microbiol.">
        <title>The Global Catalogue of Microorganisms (GCM) 10K type strain sequencing project: providing services to taxonomists for standard genome sequencing and annotation.</title>
        <authorList>
            <consortium name="The Broad Institute Genomics Platform"/>
            <consortium name="The Broad Institute Genome Sequencing Center for Infectious Disease"/>
            <person name="Wu L."/>
            <person name="Ma J."/>
        </authorList>
    </citation>
    <scope>NUCLEOTIDE SEQUENCE [LARGE SCALE GENOMIC DNA]</scope>
    <source>
        <strain evidence="4">JCM 31037</strain>
    </source>
</reference>
<accession>A0ABW3YK70</accession>
<dbReference type="EMBL" id="JBHTMP010000043">
    <property type="protein sequence ID" value="MFD1324150.1"/>
    <property type="molecule type" value="Genomic_DNA"/>
</dbReference>
<organism evidence="3 4">
    <name type="scientific">Micromonospora sonneratiae</name>
    <dbReference type="NCBI Taxonomy" id="1184706"/>
    <lineage>
        <taxon>Bacteria</taxon>
        <taxon>Bacillati</taxon>
        <taxon>Actinomycetota</taxon>
        <taxon>Actinomycetes</taxon>
        <taxon>Micromonosporales</taxon>
        <taxon>Micromonosporaceae</taxon>
        <taxon>Micromonospora</taxon>
    </lineage>
</organism>
<sequence length="158" mass="16846">MSAGSRGRVVADDKSHQSIGDLLGDVTRDMSMLVRQEVQLAKAEVRQEAKTAGKAAGMFAGAALAGVMVLLFLSYAAWWGLANVIDEGWAALAVAIVWAVAAAVLFVVARSRLRQVRPGVPRTVETARQIPGAALGRPTGADHRTDGDGRRPESKEWR</sequence>
<dbReference type="RefSeq" id="WP_377574311.1">
    <property type="nucleotide sequence ID" value="NZ_JBHTMP010000043.1"/>
</dbReference>
<keyword evidence="2" id="KW-0472">Membrane</keyword>
<evidence type="ECO:0000313" key="4">
    <source>
        <dbReference type="Proteomes" id="UP001597260"/>
    </source>
</evidence>
<proteinExistence type="predicted"/>